<dbReference type="CDD" id="cd01014">
    <property type="entry name" value="nicotinamidase_related"/>
    <property type="match status" value="1"/>
</dbReference>
<dbReference type="Gene3D" id="3.40.50.850">
    <property type="entry name" value="Isochorismatase-like"/>
    <property type="match status" value="1"/>
</dbReference>
<keyword evidence="2" id="KW-0378">Hydrolase</keyword>
<dbReference type="AlphaFoldDB" id="A0A0B8QYP0"/>
<organism evidence="4 5">
    <name type="scientific">Lactococcus lactis subsp. lactis</name>
    <name type="common">Streptococcus lactis</name>
    <dbReference type="NCBI Taxonomy" id="1360"/>
    <lineage>
        <taxon>Bacteria</taxon>
        <taxon>Bacillati</taxon>
        <taxon>Bacillota</taxon>
        <taxon>Bacilli</taxon>
        <taxon>Lactobacillales</taxon>
        <taxon>Streptococcaceae</taxon>
        <taxon>Lactococcus</taxon>
    </lineage>
</organism>
<evidence type="ECO:0000313" key="4">
    <source>
        <dbReference type="EMBL" id="GAM79149.1"/>
    </source>
</evidence>
<evidence type="ECO:0000256" key="2">
    <source>
        <dbReference type="ARBA" id="ARBA00022801"/>
    </source>
</evidence>
<dbReference type="Pfam" id="PF00857">
    <property type="entry name" value="Isochorismatase"/>
    <property type="match status" value="1"/>
</dbReference>
<evidence type="ECO:0000256" key="1">
    <source>
        <dbReference type="ARBA" id="ARBA00006336"/>
    </source>
</evidence>
<dbReference type="PANTHER" id="PTHR43540">
    <property type="entry name" value="PEROXYUREIDOACRYLATE/UREIDOACRYLATE AMIDOHYDROLASE-RELATED"/>
    <property type="match status" value="1"/>
</dbReference>
<accession>A0A0B8QYP0</accession>
<dbReference type="GO" id="GO:0016787">
    <property type="term" value="F:hydrolase activity"/>
    <property type="evidence" value="ECO:0007669"/>
    <property type="project" value="UniProtKB-KW"/>
</dbReference>
<reference evidence="4 5" key="1">
    <citation type="submission" date="2015-01" db="EMBL/GenBank/DDBJ databases">
        <title>Lactococcus lactis subsp.lactis JCM 5805 whole genome shotgun sequence.</title>
        <authorList>
            <person name="Fujii T."/>
            <person name="Tomita Y."/>
            <person name="Ikushima S."/>
            <person name="Fujiwara D."/>
        </authorList>
    </citation>
    <scope>NUCLEOTIDE SEQUENCE [LARGE SCALE GENOMIC DNA]</scope>
    <source>
        <strain evidence="4 5">JCM 5805</strain>
    </source>
</reference>
<protein>
    <submittedName>
        <fullName evidence="4">Amidases related to nicotinamidase</fullName>
    </submittedName>
</protein>
<gene>
    <name evidence="4" type="ORF">JCM5805K_0254</name>
</gene>
<dbReference type="SUPFAM" id="SSF52499">
    <property type="entry name" value="Isochorismatase-like hydrolases"/>
    <property type="match status" value="1"/>
</dbReference>
<dbReference type="PANTHER" id="PTHR43540:SF14">
    <property type="entry name" value="ISOCHORISMATASE"/>
    <property type="match status" value="1"/>
</dbReference>
<proteinExistence type="inferred from homology"/>
<dbReference type="InterPro" id="IPR050272">
    <property type="entry name" value="Isochorismatase-like_hydrls"/>
</dbReference>
<dbReference type="Proteomes" id="UP000031847">
    <property type="component" value="Unassembled WGS sequence"/>
</dbReference>
<sequence length="197" mass="23366">MGCYFDFGCKFFVFWRDCLILMLRKSIFERNKKMKTSDALIVIDMQNEVCAGIYRREELIEQINQRIITYRKAKKPIIFIQHNDDELIKESFGWQMIPELLTASTDKYVEKTHANGFYQTELQKLLTDLSVKLIEFCGAQTEFCVNTTLVFAHGLGYQNWMQRGASSTFDSKWLSAKEIVDFYENHLWDERFLQFLD</sequence>
<comment type="similarity">
    <text evidence="1">Belongs to the isochorismatase family.</text>
</comment>
<dbReference type="InterPro" id="IPR036380">
    <property type="entry name" value="Isochorismatase-like_sf"/>
</dbReference>
<evidence type="ECO:0000259" key="3">
    <source>
        <dbReference type="Pfam" id="PF00857"/>
    </source>
</evidence>
<comment type="caution">
    <text evidence="4">The sequence shown here is derived from an EMBL/GenBank/DDBJ whole genome shotgun (WGS) entry which is preliminary data.</text>
</comment>
<evidence type="ECO:0000313" key="5">
    <source>
        <dbReference type="Proteomes" id="UP000031847"/>
    </source>
</evidence>
<dbReference type="InterPro" id="IPR000868">
    <property type="entry name" value="Isochorismatase-like_dom"/>
</dbReference>
<name>A0A0B8QYP0_LACLL</name>
<dbReference type="EMBL" id="BBSI01000009">
    <property type="protein sequence ID" value="GAM79149.1"/>
    <property type="molecule type" value="Genomic_DNA"/>
</dbReference>
<feature type="domain" description="Isochorismatase-like" evidence="3">
    <location>
        <begin position="39"/>
        <end position="171"/>
    </location>
</feature>